<dbReference type="SUPFAM" id="SSF48256">
    <property type="entry name" value="Citrate synthase"/>
    <property type="match status" value="1"/>
</dbReference>
<evidence type="ECO:0000256" key="3">
    <source>
        <dbReference type="ARBA" id="ARBA00022679"/>
    </source>
</evidence>
<comment type="similarity">
    <text evidence="2 5 6">Belongs to the citrate synthase family.</text>
</comment>
<dbReference type="CDD" id="cd06118">
    <property type="entry name" value="citrate_synt_like_1"/>
    <property type="match status" value="1"/>
</dbReference>
<dbReference type="Gene3D" id="1.10.580.10">
    <property type="entry name" value="Citrate Synthase, domain 1"/>
    <property type="match status" value="1"/>
</dbReference>
<dbReference type="InterPro" id="IPR002020">
    <property type="entry name" value="Citrate_synthase"/>
</dbReference>
<dbReference type="InterPro" id="IPR036969">
    <property type="entry name" value="Citrate_synthase_sf"/>
</dbReference>
<dbReference type="InterPro" id="IPR016143">
    <property type="entry name" value="Citrate_synth-like_sm_a-sub"/>
</dbReference>
<evidence type="ECO:0000256" key="2">
    <source>
        <dbReference type="ARBA" id="ARBA00010566"/>
    </source>
</evidence>
<dbReference type="PANTHER" id="PTHR11739:SF11">
    <property type="entry name" value="CITRATE_2-METHYLCITRATE SYNTHASE"/>
    <property type="match status" value="1"/>
</dbReference>
<evidence type="ECO:0000313" key="8">
    <source>
        <dbReference type="Proteomes" id="UP001333102"/>
    </source>
</evidence>
<evidence type="ECO:0000313" key="7">
    <source>
        <dbReference type="EMBL" id="WRP14367.1"/>
    </source>
</evidence>
<organism evidence="7 8">
    <name type="scientific">Geochorda subterranea</name>
    <dbReference type="NCBI Taxonomy" id="3109564"/>
    <lineage>
        <taxon>Bacteria</taxon>
        <taxon>Bacillati</taxon>
        <taxon>Bacillota</taxon>
        <taxon>Limnochordia</taxon>
        <taxon>Limnochordales</taxon>
        <taxon>Geochordaceae</taxon>
        <taxon>Geochorda</taxon>
    </lineage>
</organism>
<keyword evidence="3 5" id="KW-0808">Transferase</keyword>
<dbReference type="PRINTS" id="PR00143">
    <property type="entry name" value="CITRTSNTHASE"/>
</dbReference>
<dbReference type="InterPro" id="IPR024176">
    <property type="entry name" value="Citrate_synthase_bac-typ"/>
</dbReference>
<dbReference type="EMBL" id="CP141614">
    <property type="protein sequence ID" value="WRP14367.1"/>
    <property type="molecule type" value="Genomic_DNA"/>
</dbReference>
<evidence type="ECO:0000256" key="4">
    <source>
        <dbReference type="ARBA" id="ARBA00049288"/>
    </source>
</evidence>
<dbReference type="PIRSF" id="PIRSF001369">
    <property type="entry name" value="Citrate_synth"/>
    <property type="match status" value="1"/>
</dbReference>
<reference evidence="8" key="1">
    <citation type="submission" date="2023-12" db="EMBL/GenBank/DDBJ databases">
        <title>Novel isolates from deep terrestrial aquifers shed light on the physiology and ecology of the class Limnochordia.</title>
        <authorList>
            <person name="Karnachuk O.V."/>
            <person name="Lukina A.P."/>
            <person name="Avakyan M.R."/>
            <person name="Kadnikov V."/>
            <person name="Begmatov S."/>
            <person name="Beletsky A.V."/>
            <person name="Mardanov A.V."/>
            <person name="Ravin N.V."/>
        </authorList>
    </citation>
    <scope>NUCLEOTIDE SEQUENCE [LARGE SCALE GENOMIC DNA]</scope>
    <source>
        <strain evidence="8">LN</strain>
    </source>
</reference>
<gene>
    <name evidence="7" type="ORF">VLY81_13245</name>
</gene>
<evidence type="ECO:0000256" key="5">
    <source>
        <dbReference type="PIRNR" id="PIRNR001369"/>
    </source>
</evidence>
<accession>A0ABZ1BNJ2</accession>
<dbReference type="Pfam" id="PF00285">
    <property type="entry name" value="Citrate_synt"/>
    <property type="match status" value="1"/>
</dbReference>
<name>A0ABZ1BNJ2_9FIRM</name>
<dbReference type="PANTHER" id="PTHR11739">
    <property type="entry name" value="CITRATE SYNTHASE"/>
    <property type="match status" value="1"/>
</dbReference>
<proteinExistence type="inferred from homology"/>
<dbReference type="InterPro" id="IPR019810">
    <property type="entry name" value="Citrate_synthase_AS"/>
</dbReference>
<dbReference type="Gene3D" id="1.10.230.10">
    <property type="entry name" value="Cytochrome P450-Terp, domain 2"/>
    <property type="match status" value="1"/>
</dbReference>
<dbReference type="RefSeq" id="WP_324668683.1">
    <property type="nucleotide sequence ID" value="NZ_CP141614.1"/>
</dbReference>
<evidence type="ECO:0000256" key="6">
    <source>
        <dbReference type="RuleBase" id="RU003406"/>
    </source>
</evidence>
<dbReference type="PROSITE" id="PS00480">
    <property type="entry name" value="CITRATE_SYNTHASE"/>
    <property type="match status" value="1"/>
</dbReference>
<comment type="pathway">
    <text evidence="1">Carbohydrate metabolism; tricarboxylic acid cycle.</text>
</comment>
<protein>
    <recommendedName>
        <fullName evidence="5">Citrate synthase</fullName>
    </recommendedName>
</protein>
<evidence type="ECO:0000256" key="1">
    <source>
        <dbReference type="ARBA" id="ARBA00005163"/>
    </source>
</evidence>
<dbReference type="InterPro" id="IPR016142">
    <property type="entry name" value="Citrate_synth-like_lrg_a-sub"/>
</dbReference>
<dbReference type="Proteomes" id="UP001333102">
    <property type="component" value="Chromosome"/>
</dbReference>
<keyword evidence="8" id="KW-1185">Reference proteome</keyword>
<sequence>MSGPDAPYSPGLEGVIATATSISYRDVDHEQIVVRGYDLIELARRLDYPQVAYLVIYGHLPSADELAVFEQALRDQAEPPEAVLRMLELMPRAAEVMDAQRTAISALAGFEAPDELRDTTPDSNARKGVRLLARMPAITANAYRILRGLPTQRPDPALGFAERFLQMITGRRPDPQAARIFDMTLTCYVEHELPNSTFAARVIASTLSDLYGAVAGAAASLKGPLHGGANEAVARMLLDILERGGASIAEAYVMERLARKERIMGFGHRVYMRRYDPRAYLLKDAIPELADRRPEGPELYRIYQIVERVMLREKGLYPNTDYPVGLIYYLLDIPIELDTPIFLAARTPGLVAHVIEQHAHNRIFRPRVLYQGPRGLRPAEEGAPA</sequence>
<comment type="catalytic activity">
    <reaction evidence="4">
        <text>oxaloacetate + acetyl-CoA + H2O = citrate + CoA + H(+)</text>
        <dbReference type="Rhea" id="RHEA:16845"/>
        <dbReference type="ChEBI" id="CHEBI:15377"/>
        <dbReference type="ChEBI" id="CHEBI:15378"/>
        <dbReference type="ChEBI" id="CHEBI:16452"/>
        <dbReference type="ChEBI" id="CHEBI:16947"/>
        <dbReference type="ChEBI" id="CHEBI:57287"/>
        <dbReference type="ChEBI" id="CHEBI:57288"/>
        <dbReference type="EC" id="2.3.3.16"/>
    </reaction>
</comment>